<dbReference type="InterPro" id="IPR052343">
    <property type="entry name" value="Retrotransposon-Effector_Assoc"/>
</dbReference>
<dbReference type="PANTHER" id="PTHR46890">
    <property type="entry name" value="NON-LTR RETROLELEMENT REVERSE TRANSCRIPTASE-LIKE PROTEIN-RELATED"/>
    <property type="match status" value="1"/>
</dbReference>
<evidence type="ECO:0000259" key="1">
    <source>
        <dbReference type="Pfam" id="PF00078"/>
    </source>
</evidence>
<feature type="domain" description="Reverse transcriptase" evidence="1">
    <location>
        <begin position="17"/>
        <end position="98"/>
    </location>
</feature>
<protein>
    <recommendedName>
        <fullName evidence="1">Reverse transcriptase domain-containing protein</fullName>
    </recommendedName>
</protein>
<accession>A0A9D3VRG8</accession>
<dbReference type="PANTHER" id="PTHR46890:SF48">
    <property type="entry name" value="RNA-DIRECTED DNA POLYMERASE"/>
    <property type="match status" value="1"/>
</dbReference>
<reference evidence="2 3" key="1">
    <citation type="journal article" date="2021" name="Plant Biotechnol. J.">
        <title>Multi-omics assisted identification of the key and species-specific regulatory components of drought-tolerant mechanisms in Gossypium stocksii.</title>
        <authorList>
            <person name="Yu D."/>
            <person name="Ke L."/>
            <person name="Zhang D."/>
            <person name="Wu Y."/>
            <person name="Sun Y."/>
            <person name="Mei J."/>
            <person name="Sun J."/>
            <person name="Sun Y."/>
        </authorList>
    </citation>
    <scope>NUCLEOTIDE SEQUENCE [LARGE SCALE GENOMIC DNA]</scope>
    <source>
        <strain evidence="3">cv. E1</strain>
        <tissue evidence="2">Leaf</tissue>
    </source>
</reference>
<keyword evidence="3" id="KW-1185">Reference proteome</keyword>
<proteinExistence type="predicted"/>
<evidence type="ECO:0000313" key="2">
    <source>
        <dbReference type="EMBL" id="KAH1091323.1"/>
    </source>
</evidence>
<dbReference type="EMBL" id="JAIQCV010000006">
    <property type="protein sequence ID" value="KAH1091323.1"/>
    <property type="molecule type" value="Genomic_DNA"/>
</dbReference>
<dbReference type="InterPro" id="IPR000477">
    <property type="entry name" value="RT_dom"/>
</dbReference>
<dbReference type="Proteomes" id="UP000828251">
    <property type="component" value="Unassembled WGS sequence"/>
</dbReference>
<evidence type="ECO:0000313" key="3">
    <source>
        <dbReference type="Proteomes" id="UP000828251"/>
    </source>
</evidence>
<dbReference type="Pfam" id="PF00078">
    <property type="entry name" value="RVT_1"/>
    <property type="match status" value="1"/>
</dbReference>
<name>A0A9D3VRG8_9ROSI</name>
<gene>
    <name evidence="2" type="ORF">J1N35_018580</name>
</gene>
<dbReference type="AlphaFoldDB" id="A0A9D3VRG8"/>
<organism evidence="2 3">
    <name type="scientific">Gossypium stocksii</name>
    <dbReference type="NCBI Taxonomy" id="47602"/>
    <lineage>
        <taxon>Eukaryota</taxon>
        <taxon>Viridiplantae</taxon>
        <taxon>Streptophyta</taxon>
        <taxon>Embryophyta</taxon>
        <taxon>Tracheophyta</taxon>
        <taxon>Spermatophyta</taxon>
        <taxon>Magnoliopsida</taxon>
        <taxon>eudicotyledons</taxon>
        <taxon>Gunneridae</taxon>
        <taxon>Pentapetalae</taxon>
        <taxon>rosids</taxon>
        <taxon>malvids</taxon>
        <taxon>Malvales</taxon>
        <taxon>Malvaceae</taxon>
        <taxon>Malvoideae</taxon>
        <taxon>Gossypium</taxon>
    </lineage>
</organism>
<comment type="caution">
    <text evidence="2">The sequence shown here is derived from an EMBL/GenBank/DDBJ whole genome shotgun (WGS) entry which is preliminary data.</text>
</comment>
<sequence>MLPAFNTTTLVLIPKGQKPSNVADFKPISYCSVNYKCVTKILVRRLTPLLPNLISPRQSAFGKGRSISDNSLLAHEFRGYGRGKISARCALKVDLKKALIH</sequence>
<dbReference type="OrthoDB" id="1001511at2759"/>